<dbReference type="GO" id="GO:0006351">
    <property type="term" value="P:DNA-templated transcription"/>
    <property type="evidence" value="ECO:0007669"/>
    <property type="project" value="TreeGrafter"/>
</dbReference>
<dbReference type="InterPro" id="IPR005119">
    <property type="entry name" value="LysR_subst-bd"/>
</dbReference>
<evidence type="ECO:0000313" key="4">
    <source>
        <dbReference type="Proteomes" id="UP001229486"/>
    </source>
</evidence>
<accession>A0AB73ISC5</accession>
<evidence type="ECO:0000259" key="2">
    <source>
        <dbReference type="Pfam" id="PF03466"/>
    </source>
</evidence>
<proteinExistence type="inferred from homology"/>
<dbReference type="EMBL" id="JAURTK010000051">
    <property type="protein sequence ID" value="MDP9652019.1"/>
    <property type="molecule type" value="Genomic_DNA"/>
</dbReference>
<comment type="similarity">
    <text evidence="1">Belongs to the LysR transcriptional regulatory family.</text>
</comment>
<evidence type="ECO:0000313" key="3">
    <source>
        <dbReference type="EMBL" id="MDP9652019.1"/>
    </source>
</evidence>
<dbReference type="Proteomes" id="UP001229486">
    <property type="component" value="Unassembled WGS sequence"/>
</dbReference>
<protein>
    <submittedName>
        <fullName evidence="3">DNA-binding transcriptional LysR family regulator</fullName>
    </submittedName>
</protein>
<dbReference type="InterPro" id="IPR058163">
    <property type="entry name" value="LysR-type_TF_proteobact-type"/>
</dbReference>
<dbReference type="PANTHER" id="PTHR30537:SF5">
    <property type="entry name" value="HTH-TYPE TRANSCRIPTIONAL ACTIVATOR TTDR-RELATED"/>
    <property type="match status" value="1"/>
</dbReference>
<gene>
    <name evidence="3" type="ORF">J2793_007494</name>
</gene>
<dbReference type="GO" id="GO:0043565">
    <property type="term" value="F:sequence-specific DNA binding"/>
    <property type="evidence" value="ECO:0007669"/>
    <property type="project" value="TreeGrafter"/>
</dbReference>
<sequence>MVIRIGPLQDSATLVAKPLGVQQAVLIAHPDYLARHGQPQTPDDLHGHACITFGSGGQTRPWHFLDSKGRNQPLGVRGRLGLNHSEAILDAVLAGHGIALLSDWLVAEHLRAGRLLRVLPEVRTQGFPIHAVWRKNRHLSAKVRRVVDLLAERFLPEPPWEVEEKSRVS</sequence>
<name>A0AB73ISC5_9BURK</name>
<keyword evidence="3" id="KW-0238">DNA-binding</keyword>
<comment type="caution">
    <text evidence="3">The sequence shown here is derived from an EMBL/GenBank/DDBJ whole genome shotgun (WGS) entry which is preliminary data.</text>
</comment>
<dbReference type="Pfam" id="PF03466">
    <property type="entry name" value="LysR_substrate"/>
    <property type="match status" value="1"/>
</dbReference>
<organism evidence="3 4">
    <name type="scientific">Paraburkholderia caledonica</name>
    <dbReference type="NCBI Taxonomy" id="134536"/>
    <lineage>
        <taxon>Bacteria</taxon>
        <taxon>Pseudomonadati</taxon>
        <taxon>Pseudomonadota</taxon>
        <taxon>Betaproteobacteria</taxon>
        <taxon>Burkholderiales</taxon>
        <taxon>Burkholderiaceae</taxon>
        <taxon>Paraburkholderia</taxon>
    </lineage>
</organism>
<dbReference type="AlphaFoldDB" id="A0AB73ISC5"/>
<dbReference type="SUPFAM" id="SSF53850">
    <property type="entry name" value="Periplasmic binding protein-like II"/>
    <property type="match status" value="1"/>
</dbReference>
<dbReference type="GO" id="GO:0003700">
    <property type="term" value="F:DNA-binding transcription factor activity"/>
    <property type="evidence" value="ECO:0007669"/>
    <property type="project" value="TreeGrafter"/>
</dbReference>
<dbReference type="Gene3D" id="3.40.190.290">
    <property type="match status" value="1"/>
</dbReference>
<feature type="domain" description="LysR substrate-binding" evidence="2">
    <location>
        <begin position="2"/>
        <end position="154"/>
    </location>
</feature>
<evidence type="ECO:0000256" key="1">
    <source>
        <dbReference type="ARBA" id="ARBA00009437"/>
    </source>
</evidence>
<dbReference type="PANTHER" id="PTHR30537">
    <property type="entry name" value="HTH-TYPE TRANSCRIPTIONAL REGULATOR"/>
    <property type="match status" value="1"/>
</dbReference>
<reference evidence="3" key="1">
    <citation type="submission" date="2023-07" db="EMBL/GenBank/DDBJ databases">
        <title>Sorghum-associated microbial communities from plants grown in Nebraska, USA.</title>
        <authorList>
            <person name="Schachtman D."/>
        </authorList>
    </citation>
    <scope>NUCLEOTIDE SEQUENCE</scope>
    <source>
        <strain evidence="3">DS1061</strain>
    </source>
</reference>